<reference evidence="1" key="1">
    <citation type="submission" date="2014-09" db="EMBL/GenBank/DDBJ databases">
        <authorList>
            <person name="Magalhaes I.L.F."/>
            <person name="Oliveira U."/>
            <person name="Santos F.R."/>
            <person name="Vidigal T.H.D.A."/>
            <person name="Brescovit A.D."/>
            <person name="Santos A.J."/>
        </authorList>
    </citation>
    <scope>NUCLEOTIDE SEQUENCE</scope>
    <source>
        <tissue evidence="1">Shoot tissue taken approximately 20 cm above the soil surface</tissue>
    </source>
</reference>
<proteinExistence type="predicted"/>
<reference evidence="1" key="2">
    <citation type="journal article" date="2015" name="Data Brief">
        <title>Shoot transcriptome of the giant reed, Arundo donax.</title>
        <authorList>
            <person name="Barrero R.A."/>
            <person name="Guerrero F.D."/>
            <person name="Moolhuijzen P."/>
            <person name="Goolsby J.A."/>
            <person name="Tidwell J."/>
            <person name="Bellgard S.E."/>
            <person name="Bellgard M.I."/>
        </authorList>
    </citation>
    <scope>NUCLEOTIDE SEQUENCE</scope>
    <source>
        <tissue evidence="1">Shoot tissue taken approximately 20 cm above the soil surface</tissue>
    </source>
</reference>
<sequence>MRTNLRHCEPRNLCEPRHHELPCRVVRCRKLLDATPPRVPKPDAAASSKAGVAVRYLAECCRDLPSQAPLRAPRSG</sequence>
<protein>
    <submittedName>
        <fullName evidence="1">Uncharacterized protein</fullName>
    </submittedName>
</protein>
<dbReference type="EMBL" id="GBRH01182746">
    <property type="protein sequence ID" value="JAE15150.1"/>
    <property type="molecule type" value="Transcribed_RNA"/>
</dbReference>
<organism evidence="1">
    <name type="scientific">Arundo donax</name>
    <name type="common">Giant reed</name>
    <name type="synonym">Donax arundinaceus</name>
    <dbReference type="NCBI Taxonomy" id="35708"/>
    <lineage>
        <taxon>Eukaryota</taxon>
        <taxon>Viridiplantae</taxon>
        <taxon>Streptophyta</taxon>
        <taxon>Embryophyta</taxon>
        <taxon>Tracheophyta</taxon>
        <taxon>Spermatophyta</taxon>
        <taxon>Magnoliopsida</taxon>
        <taxon>Liliopsida</taxon>
        <taxon>Poales</taxon>
        <taxon>Poaceae</taxon>
        <taxon>PACMAD clade</taxon>
        <taxon>Arundinoideae</taxon>
        <taxon>Arundineae</taxon>
        <taxon>Arundo</taxon>
    </lineage>
</organism>
<name>A0A0A9FQP3_ARUDO</name>
<dbReference type="AlphaFoldDB" id="A0A0A9FQP3"/>
<accession>A0A0A9FQP3</accession>
<evidence type="ECO:0000313" key="1">
    <source>
        <dbReference type="EMBL" id="JAE15150.1"/>
    </source>
</evidence>